<dbReference type="Proteomes" id="UP001497392">
    <property type="component" value="Unassembled WGS sequence"/>
</dbReference>
<organism evidence="7 8">
    <name type="scientific">Coccomyxa viridis</name>
    <dbReference type="NCBI Taxonomy" id="1274662"/>
    <lineage>
        <taxon>Eukaryota</taxon>
        <taxon>Viridiplantae</taxon>
        <taxon>Chlorophyta</taxon>
        <taxon>core chlorophytes</taxon>
        <taxon>Trebouxiophyceae</taxon>
        <taxon>Trebouxiophyceae incertae sedis</taxon>
        <taxon>Coccomyxaceae</taxon>
        <taxon>Coccomyxa</taxon>
    </lineage>
</organism>
<reference evidence="7 8" key="1">
    <citation type="submission" date="2024-06" db="EMBL/GenBank/DDBJ databases">
        <authorList>
            <person name="Kraege A."/>
            <person name="Thomma B."/>
        </authorList>
    </citation>
    <scope>NUCLEOTIDE SEQUENCE [LARGE SCALE GENOMIC DNA]</scope>
</reference>
<comment type="similarity">
    <text evidence="1">Belongs to the glycosyltransferase GT106 family.</text>
</comment>
<keyword evidence="6" id="KW-0732">Signal</keyword>
<dbReference type="Pfam" id="PF10250">
    <property type="entry name" value="O-FucT"/>
    <property type="match status" value="1"/>
</dbReference>
<dbReference type="CDD" id="cd11296">
    <property type="entry name" value="O-FucT_like"/>
    <property type="match status" value="1"/>
</dbReference>
<keyword evidence="8" id="KW-1185">Reference proteome</keyword>
<evidence type="ECO:0000313" key="7">
    <source>
        <dbReference type="EMBL" id="CAL5224676.1"/>
    </source>
</evidence>
<evidence type="ECO:0000256" key="4">
    <source>
        <dbReference type="ARBA" id="ARBA00023277"/>
    </source>
</evidence>
<feature type="signal peptide" evidence="6">
    <location>
        <begin position="1"/>
        <end position="31"/>
    </location>
</feature>
<proteinExistence type="inferred from homology"/>
<protein>
    <recommendedName>
        <fullName evidence="5">O-fucosyltransferase family protein</fullName>
    </recommendedName>
</protein>
<comment type="caution">
    <text evidence="7">The sequence shown here is derived from an EMBL/GenBank/DDBJ whole genome shotgun (WGS) entry which is preliminary data.</text>
</comment>
<evidence type="ECO:0000256" key="5">
    <source>
        <dbReference type="ARBA" id="ARBA00030350"/>
    </source>
</evidence>
<dbReference type="Gene3D" id="3.40.50.11350">
    <property type="match status" value="1"/>
</dbReference>
<evidence type="ECO:0000256" key="3">
    <source>
        <dbReference type="ARBA" id="ARBA00023253"/>
    </source>
</evidence>
<keyword evidence="4" id="KW-0119">Carbohydrate metabolism</keyword>
<keyword evidence="3" id="KW-0294">Fucose metabolism</keyword>
<sequence length="404" mass="44995">MVARINTRRSPAVLRRCLGLLPLLLLPMCHLQPLHLRSYPRFCQGRSGNSSTEVEACFGLRLSIRLAEGGLFNQHLQLLSFLSLGIASGCSELLVEHSPRRKHSVSVPGYIREPLDSLWDMDQLRTYLEGHGIALLVGRDEAHPPVHTLASFHTLLEHYEDIGDAASAMRKHVLVELTAMPSLPDLPGKQAPKMVEVLISNIFRGLQTGHSHLYRDVALHTQMAPHLRSLAQTCIERMGQRNASFVGIHLRIEGDFERMERTGGRQSMLAHYSEALKQHGVAHNEQLYIASGIFITEPAFVESYLQTWSSHITHRALLLSTEETSSLDVMQLAAIDFLVVCKAAKFVGWQGSSFSFWIPEERALHGLSRSSSIVIEGATDMGDEHNAFARSNSIAESEAPEYRA</sequence>
<evidence type="ECO:0000256" key="6">
    <source>
        <dbReference type="SAM" id="SignalP"/>
    </source>
</evidence>
<dbReference type="EMBL" id="CAXHTA020000011">
    <property type="protein sequence ID" value="CAL5224676.1"/>
    <property type="molecule type" value="Genomic_DNA"/>
</dbReference>
<evidence type="ECO:0000256" key="1">
    <source>
        <dbReference type="ARBA" id="ARBA00007737"/>
    </source>
</evidence>
<feature type="chain" id="PRO_5046848962" description="O-fucosyltransferase family protein" evidence="6">
    <location>
        <begin position="32"/>
        <end position="404"/>
    </location>
</feature>
<dbReference type="InterPro" id="IPR019378">
    <property type="entry name" value="GDP-Fuc_O-FucTrfase"/>
</dbReference>
<evidence type="ECO:0000256" key="2">
    <source>
        <dbReference type="ARBA" id="ARBA00022679"/>
    </source>
</evidence>
<evidence type="ECO:0000313" key="8">
    <source>
        <dbReference type="Proteomes" id="UP001497392"/>
    </source>
</evidence>
<keyword evidence="2" id="KW-0808">Transferase</keyword>
<accession>A0ABP1G057</accession>
<gene>
    <name evidence="7" type="primary">g7399</name>
    <name evidence="7" type="ORF">VP750_LOCUS6335</name>
</gene>
<name>A0ABP1G057_9CHLO</name>